<evidence type="ECO:0000313" key="1">
    <source>
        <dbReference type="EMBL" id="TWF73199.1"/>
    </source>
</evidence>
<dbReference type="Proteomes" id="UP000317940">
    <property type="component" value="Unassembled WGS sequence"/>
</dbReference>
<dbReference type="Gene3D" id="2.30.320.10">
    <property type="entry name" value="YwqG-like"/>
    <property type="match status" value="1"/>
</dbReference>
<accession>A0A561SEA2</accession>
<sequence length="331" mass="36741">MTSGRSLTAMVRTTPPRPVDITAHFPELAPLARTAVRLHPRAGNPTAAQSSIGGPLLWPAAEPWPVCPAHAGPSHLGITPENARLKRRLLERQARGGADVSAELRRIPYREEVAQDGPLPMLPVVQLYAADVPDLPRPDGADLLQVLWCPFTDHAEGVLPRTVLRWRVAAEVRDPLAAAPRPSVIGNDHYLPEPCDLHPEPIVEYPHRDELPGELWARIEAWEAREGMDYFDDLSITMGCKVAGHVPWSFIAPKRVVCAECGSPVRPLLTLYDAEWDNEVPSWRPIEESDAELPDAIDPASATWLYINRGYDLQLYTCAASWDHPHVQLMQ</sequence>
<reference evidence="1 2" key="1">
    <citation type="submission" date="2019-06" db="EMBL/GenBank/DDBJ databases">
        <title>Sequencing the genomes of 1000 actinobacteria strains.</title>
        <authorList>
            <person name="Klenk H.-P."/>
        </authorList>
    </citation>
    <scope>NUCLEOTIDE SEQUENCE [LARGE SCALE GENOMIC DNA]</scope>
    <source>
        <strain evidence="1 2">DSM 44826</strain>
    </source>
</reference>
<name>A0A561SEA2_9ACTN</name>
<gene>
    <name evidence="1" type="ORF">FHX73_16350</name>
</gene>
<dbReference type="AlphaFoldDB" id="A0A561SEA2"/>
<dbReference type="EMBL" id="VIWT01000006">
    <property type="protein sequence ID" value="TWF73199.1"/>
    <property type="molecule type" value="Genomic_DNA"/>
</dbReference>
<keyword evidence="2" id="KW-1185">Reference proteome</keyword>
<protein>
    <recommendedName>
        <fullName evidence="3">DUF1963 domain-containing protein</fullName>
    </recommendedName>
</protein>
<organism evidence="1 2">
    <name type="scientific">Kitasatospora viridis</name>
    <dbReference type="NCBI Taxonomy" id="281105"/>
    <lineage>
        <taxon>Bacteria</taxon>
        <taxon>Bacillati</taxon>
        <taxon>Actinomycetota</taxon>
        <taxon>Actinomycetes</taxon>
        <taxon>Kitasatosporales</taxon>
        <taxon>Streptomycetaceae</taxon>
        <taxon>Kitasatospora</taxon>
    </lineage>
</organism>
<proteinExistence type="predicted"/>
<comment type="caution">
    <text evidence="1">The sequence shown here is derived from an EMBL/GenBank/DDBJ whole genome shotgun (WGS) entry which is preliminary data.</text>
</comment>
<evidence type="ECO:0000313" key="2">
    <source>
        <dbReference type="Proteomes" id="UP000317940"/>
    </source>
</evidence>
<evidence type="ECO:0008006" key="3">
    <source>
        <dbReference type="Google" id="ProtNLM"/>
    </source>
</evidence>